<dbReference type="OrthoDB" id="5062167at2759"/>
<sequence>MSLTLFGAKPPPSIIAQLGAADGDEPSVGIATWAGRRFAVADDIAKKGCRGRSSWIIAYGLFINEL</sequence>
<accession>A0A8H6JE66</accession>
<reference evidence="1" key="1">
    <citation type="journal article" date="2020" name="Phytopathology">
        <title>Genome Sequence Resources of Colletotrichum truncatum, C. plurivorum, C. musicola, and C. sojae: Four Species Pathogenic to Soybean (Glycine max).</title>
        <authorList>
            <person name="Rogerio F."/>
            <person name="Boufleur T.R."/>
            <person name="Ciampi-Guillardi M."/>
            <person name="Sukno S.A."/>
            <person name="Thon M.R."/>
            <person name="Massola Junior N.S."/>
            <person name="Baroncelli R."/>
        </authorList>
    </citation>
    <scope>NUCLEOTIDE SEQUENCE</scope>
    <source>
        <strain evidence="1">LFN0074</strain>
    </source>
</reference>
<dbReference type="AlphaFoldDB" id="A0A8H6JE66"/>
<evidence type="ECO:0000313" key="2">
    <source>
        <dbReference type="Proteomes" id="UP000639643"/>
    </source>
</evidence>
<organism evidence="1 2">
    <name type="scientific">Colletotrichum musicola</name>
    <dbReference type="NCBI Taxonomy" id="2175873"/>
    <lineage>
        <taxon>Eukaryota</taxon>
        <taxon>Fungi</taxon>
        <taxon>Dikarya</taxon>
        <taxon>Ascomycota</taxon>
        <taxon>Pezizomycotina</taxon>
        <taxon>Sordariomycetes</taxon>
        <taxon>Hypocreomycetidae</taxon>
        <taxon>Glomerellales</taxon>
        <taxon>Glomerellaceae</taxon>
        <taxon>Colletotrichum</taxon>
        <taxon>Colletotrichum orchidearum species complex</taxon>
    </lineage>
</organism>
<comment type="caution">
    <text evidence="1">The sequence shown here is derived from an EMBL/GenBank/DDBJ whole genome shotgun (WGS) entry which is preliminary data.</text>
</comment>
<dbReference type="Proteomes" id="UP000639643">
    <property type="component" value="Unassembled WGS sequence"/>
</dbReference>
<gene>
    <name evidence="1" type="ORF">CMUS01_13298</name>
</gene>
<dbReference type="EMBL" id="WIGM01000823">
    <property type="protein sequence ID" value="KAF6811297.1"/>
    <property type="molecule type" value="Genomic_DNA"/>
</dbReference>
<proteinExistence type="predicted"/>
<name>A0A8H6JE66_9PEZI</name>
<evidence type="ECO:0000313" key="1">
    <source>
        <dbReference type="EMBL" id="KAF6811297.1"/>
    </source>
</evidence>
<protein>
    <submittedName>
        <fullName evidence="1">Transposase-like protein</fullName>
    </submittedName>
</protein>
<keyword evidence="2" id="KW-1185">Reference proteome</keyword>